<sequence>MQIFSIGIHILTQQSDIFDPLPDQFLNFPDDHVGRAAAFTAAYIRNDTVGAKIIATIHNGDPGFVSFTSGDRNTLCYFPFAVNYVENSFAGRQSLI</sequence>
<reference evidence="1" key="1">
    <citation type="submission" date="2019-08" db="EMBL/GenBank/DDBJ databases">
        <authorList>
            <person name="Kucharzyk K."/>
            <person name="Murdoch R.W."/>
            <person name="Higgins S."/>
            <person name="Loffler F."/>
        </authorList>
    </citation>
    <scope>NUCLEOTIDE SEQUENCE</scope>
</reference>
<proteinExistence type="predicted"/>
<name>A0A645BK92_9ZZZZ</name>
<comment type="caution">
    <text evidence="1">The sequence shown here is derived from an EMBL/GenBank/DDBJ whole genome shotgun (WGS) entry which is preliminary data.</text>
</comment>
<protein>
    <submittedName>
        <fullName evidence="1">Uncharacterized protein</fullName>
    </submittedName>
</protein>
<evidence type="ECO:0000313" key="1">
    <source>
        <dbReference type="EMBL" id="MPM65747.1"/>
    </source>
</evidence>
<organism evidence="1">
    <name type="scientific">bioreactor metagenome</name>
    <dbReference type="NCBI Taxonomy" id="1076179"/>
    <lineage>
        <taxon>unclassified sequences</taxon>
        <taxon>metagenomes</taxon>
        <taxon>ecological metagenomes</taxon>
    </lineage>
</organism>
<dbReference type="EMBL" id="VSSQ01020690">
    <property type="protein sequence ID" value="MPM65747.1"/>
    <property type="molecule type" value="Genomic_DNA"/>
</dbReference>
<accession>A0A645BK92</accession>
<gene>
    <name evidence="1" type="ORF">SDC9_112648</name>
</gene>
<dbReference type="AlphaFoldDB" id="A0A645BK92"/>